<keyword evidence="7" id="KW-0812">Transmembrane</keyword>
<feature type="transmembrane region" description="Helical" evidence="7">
    <location>
        <begin position="152"/>
        <end position="173"/>
    </location>
</feature>
<evidence type="ECO:0000313" key="9">
    <source>
        <dbReference type="EMBL" id="GHO53614.1"/>
    </source>
</evidence>
<dbReference type="PANTHER" id="PTHR22683:SF41">
    <property type="entry name" value="DNA TRANSLOCASE FTSK"/>
    <property type="match status" value="1"/>
</dbReference>
<feature type="region of interest" description="Disordered" evidence="6">
    <location>
        <begin position="997"/>
        <end position="1024"/>
    </location>
</feature>
<protein>
    <recommendedName>
        <fullName evidence="8">FtsK domain-containing protein</fullName>
    </recommendedName>
</protein>
<feature type="compositionally biased region" description="Low complexity" evidence="6">
    <location>
        <begin position="51"/>
        <end position="90"/>
    </location>
</feature>
<proteinExistence type="inferred from homology"/>
<feature type="region of interest" description="Disordered" evidence="6">
    <location>
        <begin position="303"/>
        <end position="324"/>
    </location>
</feature>
<comment type="similarity">
    <text evidence="1">Belongs to the FtsK/SpoIIIE/SftA family.</text>
</comment>
<dbReference type="CDD" id="cd01127">
    <property type="entry name" value="TrwB_TraG_TraD_VirD4"/>
    <property type="match status" value="1"/>
</dbReference>
<keyword evidence="2 5" id="KW-0547">Nucleotide-binding</keyword>
<dbReference type="EMBL" id="BNJG01000001">
    <property type="protein sequence ID" value="GHO53614.1"/>
    <property type="molecule type" value="Genomic_DNA"/>
</dbReference>
<dbReference type="Pfam" id="PF01580">
    <property type="entry name" value="FtsK_SpoIIIE"/>
    <property type="match status" value="1"/>
</dbReference>
<dbReference type="PANTHER" id="PTHR22683">
    <property type="entry name" value="SPORULATION PROTEIN RELATED"/>
    <property type="match status" value="1"/>
</dbReference>
<evidence type="ECO:0000256" key="2">
    <source>
        <dbReference type="ARBA" id="ARBA00022741"/>
    </source>
</evidence>
<feature type="compositionally biased region" description="Low complexity" evidence="6">
    <location>
        <begin position="14"/>
        <end position="32"/>
    </location>
</feature>
<evidence type="ECO:0000256" key="3">
    <source>
        <dbReference type="ARBA" id="ARBA00022840"/>
    </source>
</evidence>
<feature type="compositionally biased region" description="Polar residues" evidence="6">
    <location>
        <begin position="33"/>
        <end position="50"/>
    </location>
</feature>
<dbReference type="SMART" id="SM00382">
    <property type="entry name" value="AAA"/>
    <property type="match status" value="1"/>
</dbReference>
<sequence>MAGSSSKKEARSQVSGTSRVSSAAGAVGSQSVQKAQMEQRTNLPSSRQGQTPRTRASASSSPSRSGRGASTSGVRKKGAASSRPGASPRSAAPPPATSDTRFLQWAQQKWASLEAHQRQRVFSSVLLVLSLLLFGSLTFFSKVPVLRNINQFFLVFFGWSAYPLAIGLVLFAAAHLMEGLRNERLVRLSMVWGLVVIWILLLVESRLLLGYGKAGVLADLLALPLLGWPTAVAHVGLIGLIILAIILTFRITFGHVLLVVGFFQRLVADPLPRAGESDEIELSERRRISAFLGQRPRFSRFGNSAGIKIGPQDDEEEEEEIDETPTIPNDREAVQQIVMAAKRRSAPPPQYEDEEDDENVEFEQDFGFDDEDDDPRNDINIHKHHVGSVPRRDLKVPPALDARGYAKSVRGANQQELPFNESQARRAGAKRGEEIANSRMEPLAPNPRLGKRQEQQAINLPGGETAPKIPKGAKNVPSQVMPNVVSRWKLPENTLLNNAEETKLQAYGDDTAELARLIQETLHSFHVNAEVRPEDISIGPTVIRFGIRPTGKASMIKDDKTGRMIPALDAAGNIVYETRTRVSRIMALQNDLALVLEAKTIRMEAPVPGRPYVGVEVPNKNSRMVTLREVLESKEYHAAKGKSKLSIGLGKDVAGQVRLGDLARMPHLLIAGATGAGKSVCINTIIASILTQATPDDVRMLMVDPKMVELSLYNGIPHLLSPVVIDVDKVVPLLKNAINEMERRYRLFSQLGVRNLDGYRKMRRERIANGDTSLNNLPAIVIIIDELADLMMAAPEEVESMICRLAQLARATGIHLVIATQRPSVDVITGLIKANIPTRISFMVSSAVDSRTIIDMGGAERLLGRGDMLYLPADAGRPERIQGAFLADEEVERLVEYWSKQAQAIANEGAEDPVAASVPQAVEPGWEIKDEPNSDDVELDDELLDRAEEIVREYGRASISLLQRRLRVGYSRAARLIDLLEDRGIIGQFEPGGRAREILDGSNGGGSHHHADESGDSLADVAEDIAAEERARNDFLRQQAAKRNIAARQEE</sequence>
<dbReference type="Pfam" id="PF09397">
    <property type="entry name" value="FtsK_gamma"/>
    <property type="match status" value="1"/>
</dbReference>
<dbReference type="InterPro" id="IPR050206">
    <property type="entry name" value="FtsK/SpoIIIE/SftA"/>
</dbReference>
<keyword evidence="7" id="KW-0472">Membrane</keyword>
<feature type="region of interest" description="Disordered" evidence="6">
    <location>
        <begin position="1"/>
        <end position="98"/>
    </location>
</feature>
<keyword evidence="7" id="KW-1133">Transmembrane helix</keyword>
<feature type="compositionally biased region" description="Basic and acidic residues" evidence="6">
    <location>
        <begin position="1"/>
        <end position="11"/>
    </location>
</feature>
<dbReference type="Gene3D" id="1.10.10.10">
    <property type="entry name" value="Winged helix-like DNA-binding domain superfamily/Winged helix DNA-binding domain"/>
    <property type="match status" value="1"/>
</dbReference>
<dbReference type="Gene3D" id="3.40.50.300">
    <property type="entry name" value="P-loop containing nucleotide triphosphate hydrolases"/>
    <property type="match status" value="1"/>
</dbReference>
<feature type="domain" description="FtsK" evidence="8">
    <location>
        <begin position="654"/>
        <end position="851"/>
    </location>
</feature>
<keyword evidence="3 5" id="KW-0067">ATP-binding</keyword>
<name>A0ABQ3ULJ7_9CHLR</name>
<dbReference type="SMART" id="SM00843">
    <property type="entry name" value="Ftsk_gamma"/>
    <property type="match status" value="1"/>
</dbReference>
<feature type="compositionally biased region" description="Acidic residues" evidence="6">
    <location>
        <begin position="312"/>
        <end position="323"/>
    </location>
</feature>
<evidence type="ECO:0000259" key="8">
    <source>
        <dbReference type="PROSITE" id="PS50901"/>
    </source>
</evidence>
<dbReference type="SUPFAM" id="SSF52540">
    <property type="entry name" value="P-loop containing nucleoside triphosphate hydrolases"/>
    <property type="match status" value="1"/>
</dbReference>
<evidence type="ECO:0000256" key="7">
    <source>
        <dbReference type="SAM" id="Phobius"/>
    </source>
</evidence>
<reference evidence="9 10" key="1">
    <citation type="journal article" date="2021" name="Int. J. Syst. Evol. Microbiol.">
        <title>Reticulibacter mediterranei gen. nov., sp. nov., within the new family Reticulibacteraceae fam. nov., and Ktedonospora formicarum gen. nov., sp. nov., Ktedonobacter robiniae sp. nov., Dictyobacter formicarum sp. nov. and Dictyobacter arantiisoli sp. nov., belonging to the class Ktedonobacteria.</title>
        <authorList>
            <person name="Yabe S."/>
            <person name="Zheng Y."/>
            <person name="Wang C.M."/>
            <person name="Sakai Y."/>
            <person name="Abe K."/>
            <person name="Yokota A."/>
            <person name="Donadio S."/>
            <person name="Cavaletti L."/>
            <person name="Monciardini P."/>
        </authorList>
    </citation>
    <scope>NUCLEOTIDE SEQUENCE [LARGE SCALE GENOMIC DNA]</scope>
    <source>
        <strain evidence="9 10">SOSP1-30</strain>
    </source>
</reference>
<dbReference type="SUPFAM" id="SSF46785">
    <property type="entry name" value="Winged helix' DNA-binding domain"/>
    <property type="match status" value="1"/>
</dbReference>
<dbReference type="RefSeq" id="WP_201370426.1">
    <property type="nucleotide sequence ID" value="NZ_BNJG01000001.1"/>
</dbReference>
<dbReference type="PROSITE" id="PS50901">
    <property type="entry name" value="FTSK"/>
    <property type="match status" value="1"/>
</dbReference>
<evidence type="ECO:0000256" key="4">
    <source>
        <dbReference type="ARBA" id="ARBA00023125"/>
    </source>
</evidence>
<feature type="region of interest" description="Disordered" evidence="6">
    <location>
        <begin position="367"/>
        <end position="394"/>
    </location>
</feature>
<evidence type="ECO:0000256" key="1">
    <source>
        <dbReference type="ARBA" id="ARBA00006474"/>
    </source>
</evidence>
<dbReference type="InterPro" id="IPR027417">
    <property type="entry name" value="P-loop_NTPase"/>
</dbReference>
<evidence type="ECO:0000256" key="6">
    <source>
        <dbReference type="SAM" id="MobiDB-lite"/>
    </source>
</evidence>
<feature type="transmembrane region" description="Helical" evidence="7">
    <location>
        <begin position="235"/>
        <end position="263"/>
    </location>
</feature>
<keyword evidence="4" id="KW-0238">DNA-binding</keyword>
<dbReference type="InterPro" id="IPR003593">
    <property type="entry name" value="AAA+_ATPase"/>
</dbReference>
<feature type="binding site" evidence="5">
    <location>
        <begin position="672"/>
        <end position="679"/>
    </location>
    <ligand>
        <name>ATP</name>
        <dbReference type="ChEBI" id="CHEBI:30616"/>
    </ligand>
</feature>
<gene>
    <name evidence="9" type="ORF">KSB_20890</name>
</gene>
<dbReference type="InterPro" id="IPR036390">
    <property type="entry name" value="WH_DNA-bd_sf"/>
</dbReference>
<keyword evidence="10" id="KW-1185">Reference proteome</keyword>
<dbReference type="Gene3D" id="3.30.980.40">
    <property type="match status" value="1"/>
</dbReference>
<comment type="caution">
    <text evidence="9">The sequence shown here is derived from an EMBL/GenBank/DDBJ whole genome shotgun (WGS) entry which is preliminary data.</text>
</comment>
<dbReference type="InterPro" id="IPR002543">
    <property type="entry name" value="FtsK_dom"/>
</dbReference>
<dbReference type="InterPro" id="IPR036388">
    <property type="entry name" value="WH-like_DNA-bd_sf"/>
</dbReference>
<dbReference type="InterPro" id="IPR041027">
    <property type="entry name" value="FtsK_alpha"/>
</dbReference>
<dbReference type="InterPro" id="IPR018541">
    <property type="entry name" value="Ftsk_gamma"/>
</dbReference>
<feature type="transmembrane region" description="Helical" evidence="7">
    <location>
        <begin position="121"/>
        <end position="140"/>
    </location>
</feature>
<accession>A0ABQ3ULJ7</accession>
<dbReference type="Proteomes" id="UP000654345">
    <property type="component" value="Unassembled WGS sequence"/>
</dbReference>
<evidence type="ECO:0000313" key="10">
    <source>
        <dbReference type="Proteomes" id="UP000654345"/>
    </source>
</evidence>
<organism evidence="9 10">
    <name type="scientific">Ktedonobacter robiniae</name>
    <dbReference type="NCBI Taxonomy" id="2778365"/>
    <lineage>
        <taxon>Bacteria</taxon>
        <taxon>Bacillati</taxon>
        <taxon>Chloroflexota</taxon>
        <taxon>Ktedonobacteria</taxon>
        <taxon>Ktedonobacterales</taxon>
        <taxon>Ktedonobacteraceae</taxon>
        <taxon>Ktedonobacter</taxon>
    </lineage>
</organism>
<feature type="transmembrane region" description="Helical" evidence="7">
    <location>
        <begin position="185"/>
        <end position="203"/>
    </location>
</feature>
<dbReference type="Pfam" id="PF17854">
    <property type="entry name" value="FtsK_alpha"/>
    <property type="match status" value="1"/>
</dbReference>
<evidence type="ECO:0000256" key="5">
    <source>
        <dbReference type="PROSITE-ProRule" id="PRU00289"/>
    </source>
</evidence>